<dbReference type="Proteomes" id="UP000017831">
    <property type="component" value="Unassembled WGS sequence"/>
</dbReference>
<dbReference type="Gene3D" id="3.90.550.10">
    <property type="entry name" value="Spore Coat Polysaccharide Biosynthesis Protein SpsA, Chain A"/>
    <property type="match status" value="1"/>
</dbReference>
<dbReference type="PANTHER" id="PTHR22916:SF3">
    <property type="entry name" value="UDP-GLCNAC:BETAGAL BETA-1,3-N-ACETYLGLUCOSAMINYLTRANSFERASE-LIKE PROTEIN 1"/>
    <property type="match status" value="1"/>
</dbReference>
<dbReference type="HOGENOM" id="CLU_025996_21_1_10"/>
<evidence type="ECO:0000313" key="2">
    <source>
        <dbReference type="EMBL" id="EOA54952.1"/>
    </source>
</evidence>
<dbReference type="PANTHER" id="PTHR22916">
    <property type="entry name" value="GLYCOSYLTRANSFERASE"/>
    <property type="match status" value="1"/>
</dbReference>
<dbReference type="CDD" id="cd06433">
    <property type="entry name" value="GT_2_WfgS_like"/>
    <property type="match status" value="1"/>
</dbReference>
<comment type="caution">
    <text evidence="2">The sequence shown here is derived from an EMBL/GenBank/DDBJ whole genome shotgun (WGS) entry which is preliminary data.</text>
</comment>
<dbReference type="STRING" id="1121098.HMPREF1534_01765"/>
<keyword evidence="3" id="KW-1185">Reference proteome</keyword>
<organism evidence="2 3">
    <name type="scientific">Phocaeicola massiliensis B84634 = Timone 84634 = DSM 17679 = JCM 13223</name>
    <dbReference type="NCBI Taxonomy" id="1121098"/>
    <lineage>
        <taxon>Bacteria</taxon>
        <taxon>Pseudomonadati</taxon>
        <taxon>Bacteroidota</taxon>
        <taxon>Bacteroidia</taxon>
        <taxon>Bacteroidales</taxon>
        <taxon>Bacteroidaceae</taxon>
        <taxon>Phocaeicola</taxon>
    </lineage>
</organism>
<name>U6RFY3_9BACT</name>
<dbReference type="PATRIC" id="fig|1121098.3.peg.1793"/>
<evidence type="ECO:0000313" key="3">
    <source>
        <dbReference type="Proteomes" id="UP000017831"/>
    </source>
</evidence>
<reference evidence="2 3" key="1">
    <citation type="submission" date="2013-04" db="EMBL/GenBank/DDBJ databases">
        <title>The Genome Sequence of Bacteroides massiliensis DSM 17679.</title>
        <authorList>
            <consortium name="The Broad Institute Genomics Platform"/>
            <person name="Earl A."/>
            <person name="Ward D."/>
            <person name="Feldgarden M."/>
            <person name="Gevers D."/>
            <person name="Martens E."/>
            <person name="Fenner L."/>
            <person name="Roux V."/>
            <person name="Mallet M.N."/>
            <person name="Raoult D."/>
            <person name="Walker B."/>
            <person name="Young S."/>
            <person name="Zeng Q."/>
            <person name="Gargeya S."/>
            <person name="Fitzgerald M."/>
            <person name="Haas B."/>
            <person name="Abouelleil A."/>
            <person name="Allen A.W."/>
            <person name="Alvarado L."/>
            <person name="Arachchi H.M."/>
            <person name="Berlin A.M."/>
            <person name="Chapman S.B."/>
            <person name="Gainer-Dewar J."/>
            <person name="Goldberg J."/>
            <person name="Griggs A."/>
            <person name="Gujja S."/>
            <person name="Hansen M."/>
            <person name="Howarth C."/>
            <person name="Imamovic A."/>
            <person name="Ireland A."/>
            <person name="Larimer J."/>
            <person name="McCowan C."/>
            <person name="Murphy C."/>
            <person name="Pearson M."/>
            <person name="Poon T.W."/>
            <person name="Priest M."/>
            <person name="Roberts A."/>
            <person name="Saif S."/>
            <person name="Shea T."/>
            <person name="Sisk P."/>
            <person name="Sykes S."/>
            <person name="Wortman J."/>
            <person name="Nusbaum C."/>
            <person name="Birren B."/>
        </authorList>
    </citation>
    <scope>NUCLEOTIDE SEQUENCE [LARGE SCALE GENOMIC DNA]</scope>
    <source>
        <strain evidence="3">B84634 / Timone 84634 / DSM 17679 / JCM 13223</strain>
    </source>
</reference>
<feature type="domain" description="Glycosyltransferase 2-like" evidence="1">
    <location>
        <begin position="8"/>
        <end position="117"/>
    </location>
</feature>
<dbReference type="AlphaFoldDB" id="U6RFY3"/>
<proteinExistence type="predicted"/>
<protein>
    <recommendedName>
        <fullName evidence="1">Glycosyltransferase 2-like domain-containing protein</fullName>
    </recommendedName>
</protein>
<dbReference type="SUPFAM" id="SSF53448">
    <property type="entry name" value="Nucleotide-diphospho-sugar transferases"/>
    <property type="match status" value="1"/>
</dbReference>
<accession>U6RFY3</accession>
<dbReference type="InterPro" id="IPR001173">
    <property type="entry name" value="Glyco_trans_2-like"/>
</dbReference>
<dbReference type="EMBL" id="AQHY01000022">
    <property type="protein sequence ID" value="EOA54952.1"/>
    <property type="molecule type" value="Genomic_DNA"/>
</dbReference>
<gene>
    <name evidence="2" type="ORF">HMPREF1534_01765</name>
</gene>
<dbReference type="Pfam" id="PF00535">
    <property type="entry name" value="Glycos_transf_2"/>
    <property type="match status" value="1"/>
</dbReference>
<evidence type="ECO:0000259" key="1">
    <source>
        <dbReference type="Pfam" id="PF00535"/>
    </source>
</evidence>
<sequence>MNHTPLFSIVTVCYNSEKTIARTLESVLVQEFKDYEYIIVDGNSKDNTLNILHEYESKFEGRMKIKSEPDKGIYDAFNKGIQRSNGIYIWIVNSDDYIEPQALKELAQLIESFPKDYLPIIASSMRFIHQSPIPPTIYTPNEELCRKSYKSLGMGILHPATLIPRSIYHQIGIYDDRFSISADIDWFIRACDARQPIYFSSIVSINMYYGGISTISHFSKFYHDKTIFFNKHSHNLIQEKFYLFRWTIKYFRNYLISKIKKLKHEQHTKY</sequence>
<dbReference type="InterPro" id="IPR029044">
    <property type="entry name" value="Nucleotide-diphossugar_trans"/>
</dbReference>
<dbReference type="GO" id="GO:0016758">
    <property type="term" value="F:hexosyltransferase activity"/>
    <property type="evidence" value="ECO:0007669"/>
    <property type="project" value="UniProtKB-ARBA"/>
</dbReference>
<dbReference type="eggNOG" id="COG1215">
    <property type="taxonomic scope" value="Bacteria"/>
</dbReference>